<name>A0A1H7C6Q4_9PSED</name>
<feature type="signal peptide" evidence="2">
    <location>
        <begin position="1"/>
        <end position="20"/>
    </location>
</feature>
<organism evidence="3 4">
    <name type="scientific">Pseudomonas linyingensis</name>
    <dbReference type="NCBI Taxonomy" id="915471"/>
    <lineage>
        <taxon>Bacteria</taxon>
        <taxon>Pseudomonadati</taxon>
        <taxon>Pseudomonadota</taxon>
        <taxon>Gammaproteobacteria</taxon>
        <taxon>Pseudomonadales</taxon>
        <taxon>Pseudomonadaceae</taxon>
        <taxon>Pseudomonas</taxon>
    </lineage>
</organism>
<dbReference type="Proteomes" id="UP000242930">
    <property type="component" value="Unassembled WGS sequence"/>
</dbReference>
<dbReference type="PANTHER" id="PTHR38102">
    <property type="entry name" value="PERIPLASMIC CHAPERONE SPY"/>
    <property type="match status" value="1"/>
</dbReference>
<dbReference type="AlphaFoldDB" id="A0A1H7C6Q4"/>
<dbReference type="InterPro" id="IPR052211">
    <property type="entry name" value="Cpx_auxiliary_protein"/>
</dbReference>
<dbReference type="RefSeq" id="WP_090313202.1">
    <property type="nucleotide sequence ID" value="NZ_FNZE01000020.1"/>
</dbReference>
<keyword evidence="2" id="KW-0732">Signal</keyword>
<gene>
    <name evidence="3" type="ORF">SAMN05216201_12010</name>
</gene>
<dbReference type="EMBL" id="FNZE01000020">
    <property type="protein sequence ID" value="SEJ82722.1"/>
    <property type="molecule type" value="Genomic_DNA"/>
</dbReference>
<sequence length="150" mass="17287">MRKTLSALLLAAALPALAIAAPDPDDMGSRHMRGDGHHGGHMYHGDHTMMKGMDLTAEQRQQIRSQMREQVKTRHEITQRYLDKLPAADQAAMQKELQDNRDKATKIIRDALTPEQQKRFDEMQKEREARRAERAEFEAWKAERDKKAAQ</sequence>
<feature type="chain" id="PRO_5017288818" evidence="2">
    <location>
        <begin position="21"/>
        <end position="150"/>
    </location>
</feature>
<evidence type="ECO:0000313" key="4">
    <source>
        <dbReference type="Proteomes" id="UP000242930"/>
    </source>
</evidence>
<dbReference type="PANTHER" id="PTHR38102:SF1">
    <property type="entry name" value="PERIPLASMIC CHAPERONE SPY"/>
    <property type="match status" value="1"/>
</dbReference>
<keyword evidence="4" id="KW-1185">Reference proteome</keyword>
<proteinExistence type="predicted"/>
<evidence type="ECO:0000256" key="1">
    <source>
        <dbReference type="SAM" id="MobiDB-lite"/>
    </source>
</evidence>
<dbReference type="GO" id="GO:0051082">
    <property type="term" value="F:unfolded protein binding"/>
    <property type="evidence" value="ECO:0007669"/>
    <property type="project" value="TreeGrafter"/>
</dbReference>
<reference evidence="4" key="1">
    <citation type="submission" date="2016-10" db="EMBL/GenBank/DDBJ databases">
        <authorList>
            <person name="Varghese N."/>
            <person name="Submissions S."/>
        </authorList>
    </citation>
    <scope>NUCLEOTIDE SEQUENCE [LARGE SCALE GENOMIC DNA]</scope>
    <source>
        <strain evidence="4">LMG 25967</strain>
    </source>
</reference>
<evidence type="ECO:0000256" key="2">
    <source>
        <dbReference type="SAM" id="SignalP"/>
    </source>
</evidence>
<protein>
    <submittedName>
        <fullName evidence="3">Protein refolding chaperone Spy/CpxP family</fullName>
    </submittedName>
</protein>
<accession>A0A1H7C6Q4</accession>
<dbReference type="OrthoDB" id="7031832at2"/>
<feature type="compositionally biased region" description="Basic and acidic residues" evidence="1">
    <location>
        <begin position="116"/>
        <end position="150"/>
    </location>
</feature>
<dbReference type="STRING" id="915471.SAMN05216201_12010"/>
<dbReference type="GO" id="GO:0030288">
    <property type="term" value="C:outer membrane-bounded periplasmic space"/>
    <property type="evidence" value="ECO:0007669"/>
    <property type="project" value="TreeGrafter"/>
</dbReference>
<evidence type="ECO:0000313" key="3">
    <source>
        <dbReference type="EMBL" id="SEJ82722.1"/>
    </source>
</evidence>
<feature type="region of interest" description="Disordered" evidence="1">
    <location>
        <begin position="110"/>
        <end position="150"/>
    </location>
</feature>